<accession>A0A1Y2JRU0</accession>
<feature type="region of interest" description="Disordered" evidence="1">
    <location>
        <begin position="217"/>
        <end position="237"/>
    </location>
</feature>
<dbReference type="RefSeq" id="WP_144030674.1">
    <property type="nucleotide sequence ID" value="NZ_NAFL01000235.1"/>
</dbReference>
<comment type="caution">
    <text evidence="2">The sequence shown here is derived from an EMBL/GenBank/DDBJ whole genome shotgun (WGS) entry which is preliminary data.</text>
</comment>
<evidence type="ECO:0000256" key="1">
    <source>
        <dbReference type="SAM" id="MobiDB-lite"/>
    </source>
</evidence>
<name>A0A1Y2JRU0_BRAJP</name>
<proteinExistence type="predicted"/>
<evidence type="ECO:0000313" key="3">
    <source>
        <dbReference type="Proteomes" id="UP000193335"/>
    </source>
</evidence>
<dbReference type="AlphaFoldDB" id="A0A1Y2JRU0"/>
<dbReference type="Proteomes" id="UP000193335">
    <property type="component" value="Unassembled WGS sequence"/>
</dbReference>
<gene>
    <name evidence="2" type="ORF">BSZ19_13420</name>
</gene>
<evidence type="ECO:0000313" key="2">
    <source>
        <dbReference type="EMBL" id="OSJ34153.1"/>
    </source>
</evidence>
<dbReference type="EMBL" id="NAFL01000235">
    <property type="protein sequence ID" value="OSJ34153.1"/>
    <property type="molecule type" value="Genomic_DNA"/>
</dbReference>
<protein>
    <submittedName>
        <fullName evidence="2">Uncharacterized protein</fullName>
    </submittedName>
</protein>
<reference evidence="2 3" key="1">
    <citation type="submission" date="2017-03" db="EMBL/GenBank/DDBJ databases">
        <title>Whole genome sequences of fourteen strains of Bradyrhizobium canariense and one strain of Bradyrhizobium japonicum isolated from Lupinus (Papilionoideae: Genisteae) species in Algeria.</title>
        <authorList>
            <person name="Crovadore J."/>
            <person name="Chekireb D."/>
            <person name="Brachmann A."/>
            <person name="Chablais R."/>
            <person name="Cochard B."/>
            <person name="Lefort F."/>
        </authorList>
    </citation>
    <scope>NUCLEOTIDE SEQUENCE [LARGE SCALE GENOMIC DNA]</scope>
    <source>
        <strain evidence="2 3">UBMA197</strain>
    </source>
</reference>
<sequence>MSLTGEIEAGDGVEFEKQLLVAREMVVKKRDPDFDDQYSTMPDLDIRLDLSSNEGGDLGAALKIAQIVRDEGISTLVRKGRSCASACAFIFLAGEIHQAFSDPAVSRTLEPGGYVFFHSPHPRRRLGTFAEGRIAVRTMLQVLGPRLKADLAVQILLKEPTEYLSIDTIADAVKWEVKLEKFRIPWPRRAGLLQACRNYLELKQNILVGDFVAKRDPTSTEQPVETSDEDNNDADNSAAVPQKLDALTALEHDLLPEGSSELERIRTEFNTPNLSRLIYIGNGEVASQFIFTIGEGEPIICTIWSSPYGLNVSRNERLQMTAKSLGREATYARTAHIPYWYEFPPDTALSAISADFEQ</sequence>
<organism evidence="2 3">
    <name type="scientific">Bradyrhizobium japonicum</name>
    <dbReference type="NCBI Taxonomy" id="375"/>
    <lineage>
        <taxon>Bacteria</taxon>
        <taxon>Pseudomonadati</taxon>
        <taxon>Pseudomonadota</taxon>
        <taxon>Alphaproteobacteria</taxon>
        <taxon>Hyphomicrobiales</taxon>
        <taxon>Nitrobacteraceae</taxon>
        <taxon>Bradyrhizobium</taxon>
    </lineage>
</organism>